<dbReference type="Pfam" id="PF00264">
    <property type="entry name" value="Tyrosinase"/>
    <property type="match status" value="1"/>
</dbReference>
<evidence type="ECO:0000313" key="4">
    <source>
        <dbReference type="Proteomes" id="UP000599437"/>
    </source>
</evidence>
<dbReference type="EMBL" id="BMVO01000037">
    <property type="protein sequence ID" value="GHB30569.1"/>
    <property type="molecule type" value="Genomic_DNA"/>
</dbReference>
<organism evidence="3 4">
    <name type="scientific">Streptomyces chryseus</name>
    <dbReference type="NCBI Taxonomy" id="68186"/>
    <lineage>
        <taxon>Bacteria</taxon>
        <taxon>Bacillati</taxon>
        <taxon>Actinomycetota</taxon>
        <taxon>Actinomycetes</taxon>
        <taxon>Kitasatosporales</taxon>
        <taxon>Streptomycetaceae</taxon>
        <taxon>Streptomyces</taxon>
    </lineage>
</organism>
<comment type="caution">
    <text evidence="3">The sequence shown here is derived from an EMBL/GenBank/DDBJ whole genome shotgun (WGS) entry which is preliminary data.</text>
</comment>
<feature type="domain" description="Tyrosinase copper-binding" evidence="2">
    <location>
        <begin position="39"/>
        <end position="91"/>
    </location>
</feature>
<dbReference type="Gene3D" id="1.10.1280.10">
    <property type="entry name" value="Di-copper center containing domain from catechol oxidase"/>
    <property type="match status" value="1"/>
</dbReference>
<evidence type="ECO:0000313" key="3">
    <source>
        <dbReference type="EMBL" id="GHB30569.1"/>
    </source>
</evidence>
<proteinExistence type="predicted"/>
<accession>A0ABQ3E9E4</accession>
<reference evidence="4" key="1">
    <citation type="journal article" date="2019" name="Int. J. Syst. Evol. Microbiol.">
        <title>The Global Catalogue of Microorganisms (GCM) 10K type strain sequencing project: providing services to taxonomists for standard genome sequencing and annotation.</title>
        <authorList>
            <consortium name="The Broad Institute Genomics Platform"/>
            <consortium name="The Broad Institute Genome Sequencing Center for Infectious Disease"/>
            <person name="Wu L."/>
            <person name="Ma J."/>
        </authorList>
    </citation>
    <scope>NUCLEOTIDE SEQUENCE [LARGE SCALE GENOMIC DNA]</scope>
    <source>
        <strain evidence="4">JCM 4737</strain>
    </source>
</reference>
<feature type="compositionally biased region" description="Basic and acidic residues" evidence="1">
    <location>
        <begin position="1"/>
        <end position="17"/>
    </location>
</feature>
<evidence type="ECO:0000256" key="1">
    <source>
        <dbReference type="SAM" id="MobiDB-lite"/>
    </source>
</evidence>
<gene>
    <name evidence="3" type="ORF">GCM10010346_62470</name>
</gene>
<keyword evidence="4" id="KW-1185">Reference proteome</keyword>
<dbReference type="RefSeq" id="WP_308432835.1">
    <property type="nucleotide sequence ID" value="NZ_BMVO01000037.1"/>
</dbReference>
<evidence type="ECO:0000259" key="2">
    <source>
        <dbReference type="Pfam" id="PF00264"/>
    </source>
</evidence>
<name>A0ABQ3E9E4_9ACTN</name>
<sequence length="117" mass="13008">MPVPEDPAHPKIWRDVPRPTPAPNDLAIVTASDNAPVGQQYRVFRRGLERAHNMHGWLGGTVGGDPHFPFHDPSVFLLHSNVDRLFALWQTARAERLDPAQVYGDEGDSDVDPNIPV</sequence>
<protein>
    <recommendedName>
        <fullName evidence="2">Tyrosinase copper-binding domain-containing protein</fullName>
    </recommendedName>
</protein>
<dbReference type="SUPFAM" id="SSF48056">
    <property type="entry name" value="Di-copper centre-containing domain"/>
    <property type="match status" value="1"/>
</dbReference>
<dbReference type="InterPro" id="IPR002227">
    <property type="entry name" value="Tyrosinase_Cu-bd"/>
</dbReference>
<dbReference type="Proteomes" id="UP000599437">
    <property type="component" value="Unassembled WGS sequence"/>
</dbReference>
<feature type="region of interest" description="Disordered" evidence="1">
    <location>
        <begin position="1"/>
        <end position="21"/>
    </location>
</feature>
<dbReference type="InterPro" id="IPR008922">
    <property type="entry name" value="Di-copper_centre_dom_sf"/>
</dbReference>